<comment type="caution">
    <text evidence="2">The sequence shown here is derived from an EMBL/GenBank/DDBJ whole genome shotgun (WGS) entry which is preliminary data.</text>
</comment>
<accession>A0ABS0WV44</accession>
<keyword evidence="1" id="KW-0732">Signal</keyword>
<gene>
    <name evidence="2" type="ORF">JBL43_16500</name>
</gene>
<proteinExistence type="predicted"/>
<dbReference type="Gene3D" id="2.30.30.40">
    <property type="entry name" value="SH3 Domains"/>
    <property type="match status" value="1"/>
</dbReference>
<feature type="chain" id="PRO_5046658658" evidence="1">
    <location>
        <begin position="19"/>
        <end position="320"/>
    </location>
</feature>
<name>A0ABS0WV44_9FLAO</name>
<keyword evidence="3" id="KW-1185">Reference proteome</keyword>
<evidence type="ECO:0000313" key="3">
    <source>
        <dbReference type="Proteomes" id="UP000623301"/>
    </source>
</evidence>
<dbReference type="RefSeq" id="WP_198842503.1">
    <property type="nucleotide sequence ID" value="NZ_JAEHFJ010000009.1"/>
</dbReference>
<dbReference type="EMBL" id="JAEHFJ010000009">
    <property type="protein sequence ID" value="MBJ2175856.1"/>
    <property type="molecule type" value="Genomic_DNA"/>
</dbReference>
<organism evidence="2 3">
    <name type="scientific">Aureibaculum flavum</name>
    <dbReference type="NCBI Taxonomy" id="2795986"/>
    <lineage>
        <taxon>Bacteria</taxon>
        <taxon>Pseudomonadati</taxon>
        <taxon>Bacteroidota</taxon>
        <taxon>Flavobacteriia</taxon>
        <taxon>Flavobacteriales</taxon>
        <taxon>Flavobacteriaceae</taxon>
        <taxon>Aureibaculum</taxon>
    </lineage>
</organism>
<sequence>MKTTLTLLFTFVVSLSFAQEQFFVNAVNGLSCRVKPDADSEKVGKLPYGTIVELVTTTLVKLSITENKEIIEGNWVKVKYDDFPFIVSTNGVTGFSKEVYVFNGYLEPLNKATIEIETISENEFKAYHAKSIQNKSDRYEVTDNAKIKSLLLNKATWTPLDDLNEYLILDALKLDNGQYLKINQESNDYSVIAYYPSEEILLFEGGHTSDYSISIKTGETLTTVGNPEYIIKSAYDDLQLNGHFPGQECSNYFFQEIKDGSFMYLTNFGWGSVNGDDVCNFKKFLWIKKKQFVYSYLAYSKDHDDGILKYKKGSIIKNEK</sequence>
<reference evidence="2 3" key="1">
    <citation type="submission" date="2020-12" db="EMBL/GenBank/DDBJ databases">
        <title>Aureibaculum luteum sp. nov. and Aureibaculum flavum sp. nov., novel members of the family Flavobacteriaceae isolated from Antarctic intertidal sediments.</title>
        <authorList>
            <person name="He X."/>
            <person name="Zhang X."/>
        </authorList>
    </citation>
    <scope>NUCLEOTIDE SEQUENCE [LARGE SCALE GENOMIC DNA]</scope>
    <source>
        <strain evidence="2 3">A20</strain>
    </source>
</reference>
<evidence type="ECO:0000313" key="2">
    <source>
        <dbReference type="EMBL" id="MBJ2175856.1"/>
    </source>
</evidence>
<feature type="signal peptide" evidence="1">
    <location>
        <begin position="1"/>
        <end position="18"/>
    </location>
</feature>
<dbReference type="Proteomes" id="UP000623301">
    <property type="component" value="Unassembled WGS sequence"/>
</dbReference>
<evidence type="ECO:0000256" key="1">
    <source>
        <dbReference type="SAM" id="SignalP"/>
    </source>
</evidence>
<protein>
    <submittedName>
        <fullName evidence="2">SH3 domain-containing protein</fullName>
    </submittedName>
</protein>